<comment type="subunit">
    <text evidence="7">Interacts with 5-lipoxygenase (ALOX5/5LO) in a calcium-independent manner. Binds to F-actin with a stoichiometry of 1:2.</text>
</comment>
<feature type="domain" description="ADF-H" evidence="9">
    <location>
        <begin position="183"/>
        <end position="318"/>
    </location>
</feature>
<evidence type="ECO:0000256" key="6">
    <source>
        <dbReference type="ARBA" id="ARBA00058385"/>
    </source>
</evidence>
<dbReference type="InterPro" id="IPR029006">
    <property type="entry name" value="ADF-H/Gelsolin-like_dom_sf"/>
</dbReference>
<evidence type="ECO:0000256" key="8">
    <source>
        <dbReference type="ARBA" id="ARBA00068121"/>
    </source>
</evidence>
<dbReference type="GO" id="GO:0051015">
    <property type="term" value="F:actin filament binding"/>
    <property type="evidence" value="ECO:0007669"/>
    <property type="project" value="TreeGrafter"/>
</dbReference>
<feature type="domain" description="ADF-H" evidence="9">
    <location>
        <begin position="5"/>
        <end position="136"/>
    </location>
</feature>
<dbReference type="SMART" id="SM00102">
    <property type="entry name" value="ADF"/>
    <property type="match status" value="1"/>
</dbReference>
<dbReference type="GO" id="GO:0030864">
    <property type="term" value="C:cortical actin cytoskeleton"/>
    <property type="evidence" value="ECO:0007669"/>
    <property type="project" value="TreeGrafter"/>
</dbReference>
<gene>
    <name evidence="10" type="ORF">RRG08_027958</name>
</gene>
<evidence type="ECO:0000256" key="2">
    <source>
        <dbReference type="ARBA" id="ARBA00022490"/>
    </source>
</evidence>
<dbReference type="EMBL" id="JAWDGP010003841">
    <property type="protein sequence ID" value="KAK3770475.1"/>
    <property type="molecule type" value="Genomic_DNA"/>
</dbReference>
<evidence type="ECO:0000313" key="11">
    <source>
        <dbReference type="Proteomes" id="UP001283361"/>
    </source>
</evidence>
<dbReference type="SUPFAM" id="SSF55753">
    <property type="entry name" value="Actin depolymerizing proteins"/>
    <property type="match status" value="2"/>
</dbReference>
<comment type="function">
    <text evidence="6">Binds to F-actin in a calcium-independent manner. Has no direct effect on actin depolymerization. Acts as a chaperone for ALOX5 (5LO), influencing both its stability and activity in leukotrienes synthesis.</text>
</comment>
<evidence type="ECO:0000256" key="7">
    <source>
        <dbReference type="ARBA" id="ARBA00062335"/>
    </source>
</evidence>
<dbReference type="Pfam" id="PF00241">
    <property type="entry name" value="Cofilin_ADF"/>
    <property type="match status" value="2"/>
</dbReference>
<dbReference type="Proteomes" id="UP001283361">
    <property type="component" value="Unassembled WGS sequence"/>
</dbReference>
<keyword evidence="11" id="KW-1185">Reference proteome</keyword>
<organism evidence="10 11">
    <name type="scientific">Elysia crispata</name>
    <name type="common">lettuce slug</name>
    <dbReference type="NCBI Taxonomy" id="231223"/>
    <lineage>
        <taxon>Eukaryota</taxon>
        <taxon>Metazoa</taxon>
        <taxon>Spiralia</taxon>
        <taxon>Lophotrochozoa</taxon>
        <taxon>Mollusca</taxon>
        <taxon>Gastropoda</taxon>
        <taxon>Heterobranchia</taxon>
        <taxon>Euthyneura</taxon>
        <taxon>Panpulmonata</taxon>
        <taxon>Sacoglossa</taxon>
        <taxon>Placobranchoidea</taxon>
        <taxon>Plakobranchidae</taxon>
        <taxon>Elysia</taxon>
    </lineage>
</organism>
<comment type="subcellular location">
    <subcellularLocation>
        <location evidence="1">Cytoplasm</location>
        <location evidence="1">Cytoskeleton</location>
    </subcellularLocation>
</comment>
<keyword evidence="3" id="KW-0009">Actin-binding</keyword>
<reference evidence="10" key="1">
    <citation type="journal article" date="2023" name="G3 (Bethesda)">
        <title>A reference genome for the long-term kleptoplast-retaining sea slug Elysia crispata morphotype clarki.</title>
        <authorList>
            <person name="Eastman K.E."/>
            <person name="Pendleton A.L."/>
            <person name="Shaikh M.A."/>
            <person name="Suttiyut T."/>
            <person name="Ogas R."/>
            <person name="Tomko P."/>
            <person name="Gavelis G."/>
            <person name="Widhalm J.R."/>
            <person name="Wisecaver J.H."/>
        </authorList>
    </citation>
    <scope>NUCLEOTIDE SEQUENCE</scope>
    <source>
        <strain evidence="10">ECLA1</strain>
    </source>
</reference>
<keyword evidence="4" id="KW-0206">Cytoskeleton</keyword>
<evidence type="ECO:0000256" key="1">
    <source>
        <dbReference type="ARBA" id="ARBA00004245"/>
    </source>
</evidence>
<dbReference type="Gene3D" id="3.40.20.10">
    <property type="entry name" value="Severin"/>
    <property type="match status" value="2"/>
</dbReference>
<dbReference type="InterPro" id="IPR002108">
    <property type="entry name" value="ADF-H"/>
</dbReference>
<evidence type="ECO:0000259" key="9">
    <source>
        <dbReference type="PROSITE" id="PS51263"/>
    </source>
</evidence>
<sequence>MSTEVSFVDESAFAAAIADVRNDASEVTYAFCGHEDGNPNVLSLLVTGSDNSEIGSRMDSSQALYGLARYETQVDMSTTVKFVYIHWMGENIPFTKRGRFGVVQGSIDAKFSPYHAMVSTSSAEDLGTDKIIQMLMETAFTKSKVIESSSEVSSRQMRGFTQTQLPQRDQKAKYAVSAVASKGAGVEVQADVYEAVSRIRQDQDSANWMLAGYEGCNPKGPVTCMGLGEGSLADLKAGLDDSLPMYGLYRHEHTDADEITTVKFVYIVWVGTKVKPMAKAKIITHKGEFESIFCPAHVTIFATEKSDIDENDIMEKIKQQGSR</sequence>
<dbReference type="GO" id="GO:0005884">
    <property type="term" value="C:actin filament"/>
    <property type="evidence" value="ECO:0007669"/>
    <property type="project" value="TreeGrafter"/>
</dbReference>
<dbReference type="PANTHER" id="PTHR10829">
    <property type="entry name" value="CORTACTIN AND DREBRIN"/>
    <property type="match status" value="1"/>
</dbReference>
<dbReference type="PROSITE" id="PS51263">
    <property type="entry name" value="ADF_H"/>
    <property type="match status" value="2"/>
</dbReference>
<dbReference type="GO" id="GO:0030833">
    <property type="term" value="P:regulation of actin filament polymerization"/>
    <property type="evidence" value="ECO:0007669"/>
    <property type="project" value="TreeGrafter"/>
</dbReference>
<comment type="caution">
    <text evidence="10">The sequence shown here is derived from an EMBL/GenBank/DDBJ whole genome shotgun (WGS) entry which is preliminary data.</text>
</comment>
<protein>
    <recommendedName>
        <fullName evidence="8">Coactosin-like protein</fullName>
    </recommendedName>
</protein>
<comment type="similarity">
    <text evidence="5">Belongs to the actin-binding proteins ADF family. Coactosin subfamily.</text>
</comment>
<dbReference type="FunFam" id="3.40.20.10:FF:000018">
    <property type="entry name" value="Coactosin-like 1"/>
    <property type="match status" value="2"/>
</dbReference>
<dbReference type="PANTHER" id="PTHR10829:SF56">
    <property type="entry name" value="ADF-H DOMAIN-CONTAINING PROTEIN"/>
    <property type="match status" value="1"/>
</dbReference>
<dbReference type="AlphaFoldDB" id="A0AAE1DHY8"/>
<evidence type="ECO:0000256" key="3">
    <source>
        <dbReference type="ARBA" id="ARBA00023203"/>
    </source>
</evidence>
<proteinExistence type="inferred from homology"/>
<evidence type="ECO:0000256" key="4">
    <source>
        <dbReference type="ARBA" id="ARBA00023212"/>
    </source>
</evidence>
<name>A0AAE1DHY8_9GAST</name>
<keyword evidence="2" id="KW-0963">Cytoplasm</keyword>
<dbReference type="GO" id="GO:0030427">
    <property type="term" value="C:site of polarized growth"/>
    <property type="evidence" value="ECO:0007669"/>
    <property type="project" value="TreeGrafter"/>
</dbReference>
<dbReference type="CDD" id="cd11282">
    <property type="entry name" value="ADF_coactosin_like"/>
    <property type="match status" value="1"/>
</dbReference>
<evidence type="ECO:0000256" key="5">
    <source>
        <dbReference type="ARBA" id="ARBA00038052"/>
    </source>
</evidence>
<evidence type="ECO:0000313" key="10">
    <source>
        <dbReference type="EMBL" id="KAK3770475.1"/>
    </source>
</evidence>
<accession>A0AAE1DHY8</accession>